<dbReference type="PANTHER" id="PTHR48022">
    <property type="entry name" value="PLASTIDIC GLUCOSE TRANSPORTER 4"/>
    <property type="match status" value="1"/>
</dbReference>
<dbReference type="InterPro" id="IPR003663">
    <property type="entry name" value="Sugar/inositol_transpt"/>
</dbReference>
<feature type="region of interest" description="Disordered" evidence="8">
    <location>
        <begin position="558"/>
        <end position="587"/>
    </location>
</feature>
<protein>
    <submittedName>
        <fullName evidence="11">General substrate transporter</fullName>
    </submittedName>
</protein>
<feature type="transmembrane region" description="Helical" evidence="9">
    <location>
        <begin position="112"/>
        <end position="130"/>
    </location>
</feature>
<evidence type="ECO:0000256" key="3">
    <source>
        <dbReference type="ARBA" id="ARBA00022448"/>
    </source>
</evidence>
<comment type="subcellular location">
    <subcellularLocation>
        <location evidence="1">Membrane</location>
        <topology evidence="1">Multi-pass membrane protein</topology>
    </subcellularLocation>
</comment>
<dbReference type="PROSITE" id="PS50850">
    <property type="entry name" value="MFS"/>
    <property type="match status" value="1"/>
</dbReference>
<keyword evidence="12" id="KW-1185">Reference proteome</keyword>
<dbReference type="Pfam" id="PF00083">
    <property type="entry name" value="Sugar_tr"/>
    <property type="match status" value="1"/>
</dbReference>
<dbReference type="NCBIfam" id="TIGR00879">
    <property type="entry name" value="SP"/>
    <property type="match status" value="1"/>
</dbReference>
<dbReference type="InterPro" id="IPR050360">
    <property type="entry name" value="MFS_Sugar_Transporters"/>
</dbReference>
<dbReference type="InterPro" id="IPR020846">
    <property type="entry name" value="MFS_dom"/>
</dbReference>
<dbReference type="GO" id="GO:0005351">
    <property type="term" value="F:carbohydrate:proton symporter activity"/>
    <property type="evidence" value="ECO:0007669"/>
    <property type="project" value="TreeGrafter"/>
</dbReference>
<proteinExistence type="inferred from homology"/>
<feature type="transmembrane region" description="Helical" evidence="9">
    <location>
        <begin position="497"/>
        <end position="515"/>
    </location>
</feature>
<dbReference type="SUPFAM" id="SSF103473">
    <property type="entry name" value="MFS general substrate transporter"/>
    <property type="match status" value="1"/>
</dbReference>
<keyword evidence="3 7" id="KW-0813">Transport</keyword>
<dbReference type="CDD" id="cd17356">
    <property type="entry name" value="MFS_HXT"/>
    <property type="match status" value="1"/>
</dbReference>
<keyword evidence="5 9" id="KW-1133">Transmembrane helix</keyword>
<reference evidence="11 12" key="1">
    <citation type="submission" date="2016-04" db="EMBL/GenBank/DDBJ databases">
        <title>A degradative enzymes factory behind the ericoid mycorrhizal symbiosis.</title>
        <authorList>
            <consortium name="DOE Joint Genome Institute"/>
            <person name="Martino E."/>
            <person name="Morin E."/>
            <person name="Grelet G."/>
            <person name="Kuo A."/>
            <person name="Kohler A."/>
            <person name="Daghino S."/>
            <person name="Barry K."/>
            <person name="Choi C."/>
            <person name="Cichocki N."/>
            <person name="Clum A."/>
            <person name="Copeland A."/>
            <person name="Hainaut M."/>
            <person name="Haridas S."/>
            <person name="Labutti K."/>
            <person name="Lindquist E."/>
            <person name="Lipzen A."/>
            <person name="Khouja H.-R."/>
            <person name="Murat C."/>
            <person name="Ohm R."/>
            <person name="Olson A."/>
            <person name="Spatafora J."/>
            <person name="Veneault-Fourrey C."/>
            <person name="Henrissat B."/>
            <person name="Grigoriev I."/>
            <person name="Martin F."/>
            <person name="Perotto S."/>
        </authorList>
    </citation>
    <scope>NUCLEOTIDE SEQUENCE [LARGE SCALE GENOMIC DNA]</scope>
    <source>
        <strain evidence="11 12">F</strain>
    </source>
</reference>
<feature type="transmembrane region" description="Helical" evidence="9">
    <location>
        <begin position="85"/>
        <end position="105"/>
    </location>
</feature>
<dbReference type="Proteomes" id="UP000235786">
    <property type="component" value="Unassembled WGS sequence"/>
</dbReference>
<accession>A0A2J6SCT6</accession>
<dbReference type="InterPro" id="IPR005829">
    <property type="entry name" value="Sugar_transporter_CS"/>
</dbReference>
<feature type="transmembrane region" description="Helical" evidence="9">
    <location>
        <begin position="360"/>
        <end position="381"/>
    </location>
</feature>
<feature type="transmembrane region" description="Helical" evidence="9">
    <location>
        <begin position="388"/>
        <end position="411"/>
    </location>
</feature>
<gene>
    <name evidence="11" type="ORF">L207DRAFT_413899</name>
</gene>
<evidence type="ECO:0000313" key="11">
    <source>
        <dbReference type="EMBL" id="PMD48578.1"/>
    </source>
</evidence>
<dbReference type="PANTHER" id="PTHR48022:SF61">
    <property type="entry name" value="HIGH AFFINITY GLUCOSE TRANSPORTER RGT2"/>
    <property type="match status" value="1"/>
</dbReference>
<keyword evidence="6 9" id="KW-0472">Membrane</keyword>
<comment type="similarity">
    <text evidence="2 7">Belongs to the major facilitator superfamily. Sugar transporter (TC 2.A.1.1) family.</text>
</comment>
<feature type="transmembrane region" description="Helical" evidence="9">
    <location>
        <begin position="24"/>
        <end position="40"/>
    </location>
</feature>
<evidence type="ECO:0000256" key="7">
    <source>
        <dbReference type="RuleBase" id="RU003346"/>
    </source>
</evidence>
<feature type="transmembrane region" description="Helical" evidence="9">
    <location>
        <begin position="211"/>
        <end position="228"/>
    </location>
</feature>
<dbReference type="AlphaFoldDB" id="A0A2J6SCT6"/>
<name>A0A2J6SCT6_HYAVF</name>
<sequence length="587" mass="64056">MAGGGVVHGTADTSRIEAPVTLKAYLMCAFAAFGGIFFGYDTGWMGGIMGMKYYIRQYTHLQYPAADASDDVKGLFVLPGWQQSLLTGILSCGTFFGALIAGDVADRIGRRWTIISGCLTFTVGCILETASTTLPVMVVGRLIAGAGVGFISAIIILYMSEIAPKKVRGALVAGYRNQHISFCITIGILLANCVVYAIQNRNDTSSYRIPIAVQFLWALILGIGLFLLPESPRYFVKKGKLDDAARALANVRGQSIESEYIQDELAEIIANHEYELSVVPQTTYFASWSNCFHGGLRSPASNLRRTLCGIGLQMMQQLTGTNFIFYYGKTPISFQAFFHQLLTSTGVVFFTSLHTISNPFLISLITTLVNVLSTPISFWMVEKFGRRNLLIFGGTGMVISQYLVGIIGVTVGQDKGTATNKSAVSAMIAFICINISMFASTWGPCAWVVIGEIFPLPIRSRGVGLSTASNWFWNCIIAIITPYLVDKQYANLSSKIFFMWGSLCIISVLFAYFLVPETKGLSLEQVDRMLEEVSPRHSRTWVPRSTFAAEMGLVEKGVSLGGPTKQGDSAEETEIETHNAPTSKEVG</sequence>
<dbReference type="PROSITE" id="PS00217">
    <property type="entry name" value="SUGAR_TRANSPORT_2"/>
    <property type="match status" value="1"/>
</dbReference>
<dbReference type="FunFam" id="1.20.1250.20:FF:000180">
    <property type="entry name" value="MFS monosaccharide transporter"/>
    <property type="match status" value="1"/>
</dbReference>
<dbReference type="PROSITE" id="PS00216">
    <property type="entry name" value="SUGAR_TRANSPORT_1"/>
    <property type="match status" value="2"/>
</dbReference>
<evidence type="ECO:0000256" key="8">
    <source>
        <dbReference type="SAM" id="MobiDB-lite"/>
    </source>
</evidence>
<feature type="domain" description="Major facilitator superfamily (MFS) profile" evidence="10">
    <location>
        <begin position="27"/>
        <end position="519"/>
    </location>
</feature>
<organism evidence="11 12">
    <name type="scientific">Hyaloscypha variabilis (strain UAMH 11265 / GT02V1 / F)</name>
    <name type="common">Meliniomyces variabilis</name>
    <dbReference type="NCBI Taxonomy" id="1149755"/>
    <lineage>
        <taxon>Eukaryota</taxon>
        <taxon>Fungi</taxon>
        <taxon>Dikarya</taxon>
        <taxon>Ascomycota</taxon>
        <taxon>Pezizomycotina</taxon>
        <taxon>Leotiomycetes</taxon>
        <taxon>Helotiales</taxon>
        <taxon>Hyaloscyphaceae</taxon>
        <taxon>Hyaloscypha</taxon>
        <taxon>Hyaloscypha variabilis</taxon>
    </lineage>
</organism>
<feature type="transmembrane region" description="Helical" evidence="9">
    <location>
        <begin position="462"/>
        <end position="485"/>
    </location>
</feature>
<evidence type="ECO:0000313" key="12">
    <source>
        <dbReference type="Proteomes" id="UP000235786"/>
    </source>
</evidence>
<evidence type="ECO:0000256" key="4">
    <source>
        <dbReference type="ARBA" id="ARBA00022692"/>
    </source>
</evidence>
<dbReference type="GO" id="GO:0016020">
    <property type="term" value="C:membrane"/>
    <property type="evidence" value="ECO:0007669"/>
    <property type="project" value="UniProtKB-SubCell"/>
</dbReference>
<evidence type="ECO:0000256" key="1">
    <source>
        <dbReference type="ARBA" id="ARBA00004141"/>
    </source>
</evidence>
<dbReference type="InterPro" id="IPR036259">
    <property type="entry name" value="MFS_trans_sf"/>
</dbReference>
<dbReference type="OrthoDB" id="6612291at2759"/>
<feature type="transmembrane region" description="Helical" evidence="9">
    <location>
        <begin position="136"/>
        <end position="159"/>
    </location>
</feature>
<dbReference type="PRINTS" id="PR00171">
    <property type="entry name" value="SUGRTRNSPORT"/>
</dbReference>
<evidence type="ECO:0000256" key="9">
    <source>
        <dbReference type="SAM" id="Phobius"/>
    </source>
</evidence>
<evidence type="ECO:0000256" key="6">
    <source>
        <dbReference type="ARBA" id="ARBA00023136"/>
    </source>
</evidence>
<dbReference type="Gene3D" id="1.20.1250.20">
    <property type="entry name" value="MFS general substrate transporter like domains"/>
    <property type="match status" value="1"/>
</dbReference>
<dbReference type="InterPro" id="IPR005828">
    <property type="entry name" value="MFS_sugar_transport-like"/>
</dbReference>
<keyword evidence="4 9" id="KW-0812">Transmembrane</keyword>
<evidence type="ECO:0000256" key="2">
    <source>
        <dbReference type="ARBA" id="ARBA00010992"/>
    </source>
</evidence>
<feature type="transmembrane region" description="Helical" evidence="9">
    <location>
        <begin position="180"/>
        <end position="199"/>
    </location>
</feature>
<feature type="transmembrane region" description="Helical" evidence="9">
    <location>
        <begin position="423"/>
        <end position="450"/>
    </location>
</feature>
<dbReference type="EMBL" id="KZ613937">
    <property type="protein sequence ID" value="PMD48578.1"/>
    <property type="molecule type" value="Genomic_DNA"/>
</dbReference>
<evidence type="ECO:0000256" key="5">
    <source>
        <dbReference type="ARBA" id="ARBA00022989"/>
    </source>
</evidence>
<evidence type="ECO:0000259" key="10">
    <source>
        <dbReference type="PROSITE" id="PS50850"/>
    </source>
</evidence>